<evidence type="ECO:0000313" key="4">
    <source>
        <dbReference type="EMBL" id="KAH7050226.1"/>
    </source>
</evidence>
<dbReference type="Pfam" id="PF11951">
    <property type="entry name" value="Fungal_trans_2"/>
    <property type="match status" value="1"/>
</dbReference>
<dbReference type="Proteomes" id="UP000774617">
    <property type="component" value="Unassembled WGS sequence"/>
</dbReference>
<proteinExistence type="predicted"/>
<keyword evidence="5" id="KW-1185">Reference proteome</keyword>
<dbReference type="PANTHER" id="PTHR37534:SF2">
    <property type="entry name" value="N-ACETYLTRANSFERASE DOMAIN-CONTAINING PROTEIN"/>
    <property type="match status" value="1"/>
</dbReference>
<dbReference type="PROSITE" id="PS50048">
    <property type="entry name" value="ZN2_CY6_FUNGAL_2"/>
    <property type="match status" value="1"/>
</dbReference>
<dbReference type="PANTHER" id="PTHR37534">
    <property type="entry name" value="TRANSCRIPTIONAL ACTIVATOR PROTEIN UGA3"/>
    <property type="match status" value="1"/>
</dbReference>
<dbReference type="InterPro" id="IPR021858">
    <property type="entry name" value="Fun_TF"/>
</dbReference>
<dbReference type="PROSITE" id="PS00463">
    <property type="entry name" value="ZN2_CY6_FUNGAL_1"/>
    <property type="match status" value="1"/>
</dbReference>
<dbReference type="InterPro" id="IPR001138">
    <property type="entry name" value="Zn2Cys6_DnaBD"/>
</dbReference>
<keyword evidence="2" id="KW-0539">Nucleus</keyword>
<gene>
    <name evidence="4" type="ORF">B0J12DRAFT_89876</name>
</gene>
<dbReference type="EMBL" id="JAGTJR010000013">
    <property type="protein sequence ID" value="KAH7050226.1"/>
    <property type="molecule type" value="Genomic_DNA"/>
</dbReference>
<evidence type="ECO:0000259" key="3">
    <source>
        <dbReference type="PROSITE" id="PS50048"/>
    </source>
</evidence>
<name>A0ABQ8GAW1_9PEZI</name>
<evidence type="ECO:0000313" key="5">
    <source>
        <dbReference type="Proteomes" id="UP000774617"/>
    </source>
</evidence>
<protein>
    <recommendedName>
        <fullName evidence="3">Zn(2)-C6 fungal-type domain-containing protein</fullName>
    </recommendedName>
</protein>
<accession>A0ABQ8GAW1</accession>
<organism evidence="4 5">
    <name type="scientific">Macrophomina phaseolina</name>
    <dbReference type="NCBI Taxonomy" id="35725"/>
    <lineage>
        <taxon>Eukaryota</taxon>
        <taxon>Fungi</taxon>
        <taxon>Dikarya</taxon>
        <taxon>Ascomycota</taxon>
        <taxon>Pezizomycotina</taxon>
        <taxon>Dothideomycetes</taxon>
        <taxon>Dothideomycetes incertae sedis</taxon>
        <taxon>Botryosphaeriales</taxon>
        <taxon>Botryosphaeriaceae</taxon>
        <taxon>Macrophomina</taxon>
    </lineage>
</organism>
<dbReference type="InterPro" id="IPR036864">
    <property type="entry name" value="Zn2-C6_fun-type_DNA-bd_sf"/>
</dbReference>
<dbReference type="CDD" id="cd12148">
    <property type="entry name" value="fungal_TF_MHR"/>
    <property type="match status" value="1"/>
</dbReference>
<dbReference type="CDD" id="cd00067">
    <property type="entry name" value="GAL4"/>
    <property type="match status" value="1"/>
</dbReference>
<reference evidence="4 5" key="1">
    <citation type="journal article" date="2021" name="Nat. Commun.">
        <title>Genetic determinants of endophytism in the Arabidopsis root mycobiome.</title>
        <authorList>
            <person name="Mesny F."/>
            <person name="Miyauchi S."/>
            <person name="Thiergart T."/>
            <person name="Pickel B."/>
            <person name="Atanasova L."/>
            <person name="Karlsson M."/>
            <person name="Huettel B."/>
            <person name="Barry K.W."/>
            <person name="Haridas S."/>
            <person name="Chen C."/>
            <person name="Bauer D."/>
            <person name="Andreopoulos W."/>
            <person name="Pangilinan J."/>
            <person name="LaButti K."/>
            <person name="Riley R."/>
            <person name="Lipzen A."/>
            <person name="Clum A."/>
            <person name="Drula E."/>
            <person name="Henrissat B."/>
            <person name="Kohler A."/>
            <person name="Grigoriev I.V."/>
            <person name="Martin F.M."/>
            <person name="Hacquard S."/>
        </authorList>
    </citation>
    <scope>NUCLEOTIDE SEQUENCE [LARGE SCALE GENOMIC DNA]</scope>
    <source>
        <strain evidence="4 5">MPI-SDFR-AT-0080</strain>
    </source>
</reference>
<sequence length="541" mass="61487">MNLSCNNCRTRHYKCDGKVPQCGRCERTGRPCIRETRWKFKHRAFPRQDHLKQKWLPVPPKVDFIAENGIDYLDTEDDDDLAADTPTHADVLPRTNLSLGADMILDPALSDQPSTFPLQGHAIPGSLSPFISLTTSASWIADLERLHTIAISTPQPTPNAAGQAGNQWPLPIEEEAMLLRYFYDHVSHFFDVSEPIQYFRVDIPQRARTNTTLANAILALSSRILQWKNGYNPHVADRYYQRCLEALIPALNDETLVMDETLLAATIFLRMLEEMDSHMTGFDDGGHLSGTQAIISVATNTYGHIVPTGFRLAAYWTAFRQELWLALHKQQPVTMSVRRVCGFDDAHGFAPAPDWVWCQRAIAHCADVLDCTFGNFETGREDAAKRWKWLVDDNARWWAGVPKSFEPFFGRWTDADENKFPDVRLHLEWHVMGYAYIILARLLLVVHDPTIPTLGPQRRQAVAVIDEKAKRDVRILCGIGLSNDTVPPAILISCMAVTLFGDRFTNPLEQERLYMVLLETERRHGWPTAKARTQLKELWGC</sequence>
<feature type="domain" description="Zn(2)-C6 fungal-type" evidence="3">
    <location>
        <begin position="4"/>
        <end position="34"/>
    </location>
</feature>
<dbReference type="Pfam" id="PF00172">
    <property type="entry name" value="Zn_clus"/>
    <property type="match status" value="1"/>
</dbReference>
<evidence type="ECO:0000256" key="1">
    <source>
        <dbReference type="ARBA" id="ARBA00004123"/>
    </source>
</evidence>
<dbReference type="SUPFAM" id="SSF57701">
    <property type="entry name" value="Zn2/Cys6 DNA-binding domain"/>
    <property type="match status" value="1"/>
</dbReference>
<dbReference type="Gene3D" id="4.10.240.10">
    <property type="entry name" value="Zn(2)-C6 fungal-type DNA-binding domain"/>
    <property type="match status" value="1"/>
</dbReference>
<evidence type="ECO:0000256" key="2">
    <source>
        <dbReference type="ARBA" id="ARBA00023242"/>
    </source>
</evidence>
<comment type="subcellular location">
    <subcellularLocation>
        <location evidence="1">Nucleus</location>
    </subcellularLocation>
</comment>
<comment type="caution">
    <text evidence="4">The sequence shown here is derived from an EMBL/GenBank/DDBJ whole genome shotgun (WGS) entry which is preliminary data.</text>
</comment>